<comment type="caution">
    <text evidence="1">The sequence shown here is derived from an EMBL/GenBank/DDBJ whole genome shotgun (WGS) entry which is preliminary data.</text>
</comment>
<name>A0ACC1YHX9_MELAZ</name>
<proteinExistence type="predicted"/>
<dbReference type="Proteomes" id="UP001164539">
    <property type="component" value="Chromosome 3"/>
</dbReference>
<accession>A0ACC1YHX9</accession>
<gene>
    <name evidence="1" type="ORF">OWV82_006196</name>
</gene>
<sequence length="314" mass="35869">MAEYPTAALHRIDLSNPDIHQSAALLKQACLDSGFFYVTNHGVSEEFMNEVFAQSKRFFELPWNEKEKLVKKEKTRGYKKFQQELNPLQANPNGNYTETYRIGIELPEDDPNTNIWPSADALPGWKETMQKYYQEALDASRRVARIIALALDVNIDFFDQPQLFGETVSNLYFLHYGGQVIDASKEVLGAQAHTDFGLITLLATTDVLGLQICKDKYARPQIWEYVPPLKGAFIVNIGDMLERFSNCAFRSTVHRVVFRGEDRYSLSFFLYPRLDCVIESLPTFKSEENPPKHPPVTCGEFLNSQFAKVAKLSF</sequence>
<keyword evidence="2" id="KW-1185">Reference proteome</keyword>
<evidence type="ECO:0000313" key="1">
    <source>
        <dbReference type="EMBL" id="KAJ4722749.1"/>
    </source>
</evidence>
<organism evidence="1 2">
    <name type="scientific">Melia azedarach</name>
    <name type="common">Chinaberry tree</name>
    <dbReference type="NCBI Taxonomy" id="155640"/>
    <lineage>
        <taxon>Eukaryota</taxon>
        <taxon>Viridiplantae</taxon>
        <taxon>Streptophyta</taxon>
        <taxon>Embryophyta</taxon>
        <taxon>Tracheophyta</taxon>
        <taxon>Spermatophyta</taxon>
        <taxon>Magnoliopsida</taxon>
        <taxon>eudicotyledons</taxon>
        <taxon>Gunneridae</taxon>
        <taxon>Pentapetalae</taxon>
        <taxon>rosids</taxon>
        <taxon>malvids</taxon>
        <taxon>Sapindales</taxon>
        <taxon>Meliaceae</taxon>
        <taxon>Melia</taxon>
    </lineage>
</organism>
<dbReference type="EMBL" id="CM051396">
    <property type="protein sequence ID" value="KAJ4722749.1"/>
    <property type="molecule type" value="Genomic_DNA"/>
</dbReference>
<reference evidence="1 2" key="1">
    <citation type="journal article" date="2023" name="Science">
        <title>Complex scaffold remodeling in plant triterpene biosynthesis.</title>
        <authorList>
            <person name="De La Pena R."/>
            <person name="Hodgson H."/>
            <person name="Liu J.C."/>
            <person name="Stephenson M.J."/>
            <person name="Martin A.C."/>
            <person name="Owen C."/>
            <person name="Harkess A."/>
            <person name="Leebens-Mack J."/>
            <person name="Jimenez L.E."/>
            <person name="Osbourn A."/>
            <person name="Sattely E.S."/>
        </authorList>
    </citation>
    <scope>NUCLEOTIDE SEQUENCE [LARGE SCALE GENOMIC DNA]</scope>
    <source>
        <strain evidence="2">cv. JPN11</strain>
        <tissue evidence="1">Leaf</tissue>
    </source>
</reference>
<protein>
    <submittedName>
        <fullName evidence="1">2-oxoglutarate (2OG) and Fe(II)-dependent oxygenase superfamily protein</fullName>
    </submittedName>
</protein>
<evidence type="ECO:0000313" key="2">
    <source>
        <dbReference type="Proteomes" id="UP001164539"/>
    </source>
</evidence>